<dbReference type="InterPro" id="IPR011765">
    <property type="entry name" value="Pept_M16_N"/>
</dbReference>
<feature type="non-terminal residue" evidence="6">
    <location>
        <position position="912"/>
    </location>
</feature>
<gene>
    <name evidence="6" type="primary">ANKRD50</name>
    <name evidence="6" type="ORF">SNEC2469_LOCUS23956</name>
</gene>
<feature type="compositionally biased region" description="Low complexity" evidence="4">
    <location>
        <begin position="505"/>
        <end position="516"/>
    </location>
</feature>
<feature type="repeat" description="ANK" evidence="3">
    <location>
        <begin position="241"/>
        <end position="273"/>
    </location>
</feature>
<evidence type="ECO:0000256" key="4">
    <source>
        <dbReference type="SAM" id="MobiDB-lite"/>
    </source>
</evidence>
<dbReference type="PROSITE" id="PS50297">
    <property type="entry name" value="ANK_REP_REGION"/>
    <property type="match status" value="2"/>
</dbReference>
<accession>A0A812Z3N6</accession>
<evidence type="ECO:0000256" key="2">
    <source>
        <dbReference type="ARBA" id="ARBA00023043"/>
    </source>
</evidence>
<evidence type="ECO:0000256" key="3">
    <source>
        <dbReference type="PROSITE-ProRule" id="PRU00023"/>
    </source>
</evidence>
<proteinExistence type="predicted"/>
<feature type="non-terminal residue" evidence="6">
    <location>
        <position position="1"/>
    </location>
</feature>
<feature type="region of interest" description="Disordered" evidence="4">
    <location>
        <begin position="548"/>
        <end position="569"/>
    </location>
</feature>
<dbReference type="InterPro" id="IPR011249">
    <property type="entry name" value="Metalloenz_LuxS/M16"/>
</dbReference>
<comment type="caution">
    <text evidence="6">The sequence shown here is derived from an EMBL/GenBank/DDBJ whole genome shotgun (WGS) entry which is preliminary data.</text>
</comment>
<dbReference type="GO" id="GO:0046872">
    <property type="term" value="F:metal ion binding"/>
    <property type="evidence" value="ECO:0007669"/>
    <property type="project" value="InterPro"/>
</dbReference>
<feature type="region of interest" description="Disordered" evidence="4">
    <location>
        <begin position="594"/>
        <end position="669"/>
    </location>
</feature>
<feature type="region of interest" description="Disordered" evidence="4">
    <location>
        <begin position="505"/>
        <end position="536"/>
    </location>
</feature>
<dbReference type="AlphaFoldDB" id="A0A812Z3N6"/>
<feature type="repeat" description="ANK" evidence="3">
    <location>
        <begin position="442"/>
        <end position="474"/>
    </location>
</feature>
<dbReference type="PANTHER" id="PTHR24198">
    <property type="entry name" value="ANKYRIN REPEAT AND PROTEIN KINASE DOMAIN-CONTAINING PROTEIN"/>
    <property type="match status" value="1"/>
</dbReference>
<feature type="compositionally biased region" description="Polar residues" evidence="4">
    <location>
        <begin position="713"/>
        <end position="731"/>
    </location>
</feature>
<dbReference type="EMBL" id="CAJNJA010045408">
    <property type="protein sequence ID" value="CAE7809352.1"/>
    <property type="molecule type" value="Genomic_DNA"/>
</dbReference>
<organism evidence="6 7">
    <name type="scientific">Symbiodinium necroappetens</name>
    <dbReference type="NCBI Taxonomy" id="1628268"/>
    <lineage>
        <taxon>Eukaryota</taxon>
        <taxon>Sar</taxon>
        <taxon>Alveolata</taxon>
        <taxon>Dinophyceae</taxon>
        <taxon>Suessiales</taxon>
        <taxon>Symbiodiniaceae</taxon>
        <taxon>Symbiodinium</taxon>
    </lineage>
</organism>
<feature type="domain" description="Peptidase M16 N-terminal" evidence="5">
    <location>
        <begin position="19"/>
        <end position="156"/>
    </location>
</feature>
<dbReference type="Pfam" id="PF12796">
    <property type="entry name" value="Ank_2"/>
    <property type="match status" value="2"/>
</dbReference>
<keyword evidence="1" id="KW-0677">Repeat</keyword>
<feature type="repeat" description="ANK" evidence="3">
    <location>
        <begin position="274"/>
        <end position="306"/>
    </location>
</feature>
<feature type="region of interest" description="Disordered" evidence="4">
    <location>
        <begin position="709"/>
        <end position="731"/>
    </location>
</feature>
<dbReference type="PANTHER" id="PTHR24198:SF165">
    <property type="entry name" value="ANKYRIN REPEAT-CONTAINING PROTEIN-RELATED"/>
    <property type="match status" value="1"/>
</dbReference>
<dbReference type="SUPFAM" id="SSF48403">
    <property type="entry name" value="Ankyrin repeat"/>
    <property type="match status" value="2"/>
</dbReference>
<feature type="compositionally biased region" description="Polar residues" evidence="4">
    <location>
        <begin position="652"/>
        <end position="665"/>
    </location>
</feature>
<protein>
    <submittedName>
        <fullName evidence="6">ANKRD50 protein</fullName>
    </submittedName>
</protein>
<dbReference type="InterPro" id="IPR002110">
    <property type="entry name" value="Ankyrin_rpt"/>
</dbReference>
<evidence type="ECO:0000259" key="5">
    <source>
        <dbReference type="Pfam" id="PF00675"/>
    </source>
</evidence>
<reference evidence="6" key="1">
    <citation type="submission" date="2021-02" db="EMBL/GenBank/DDBJ databases">
        <authorList>
            <person name="Dougan E. K."/>
            <person name="Rhodes N."/>
            <person name="Thang M."/>
            <person name="Chan C."/>
        </authorList>
    </citation>
    <scope>NUCLEOTIDE SEQUENCE</scope>
</reference>
<dbReference type="Gene3D" id="3.30.830.10">
    <property type="entry name" value="Metalloenzyme, LuxS/M16 peptidase-like"/>
    <property type="match status" value="1"/>
</dbReference>
<evidence type="ECO:0000313" key="7">
    <source>
        <dbReference type="Proteomes" id="UP000601435"/>
    </source>
</evidence>
<sequence length="912" mass="99399">LFGRLPNGVKIIAVDRQGLCSSLGLFVQAGSRYVSAEEACLPHMLELMAFRSSSHLTHLRTQKTLEQLGAAASCRVGREDVLYQVDVLREYVPVALPLMLANVLCPLVLPEEVAETQQHVPELQQMLEEKPESFVVELLHVAAYQGNSLGYPLYATEQEHLSKTVLRGVSCFRQQLLDHGLLLEEMSLLATGMELQLVVLPFLKVETRRRSDLHLAAAEDQVAEMEVLLQQPQDPDVVDEMGRSPLHIAAWCGNVECASLLVEALANVDHSDPDGATALLAASHQGHTEVVRFLLQCSAEVAKAETEGASPLFVARCLLDGRADLHQTLTNGVSPLASAAHKGHMQVTDLLIQAWMFKDLMDLALWVGGPRPFWMVLRAESRALNARADRVARSCAERRLVGRRMVGYDFGIVLATTNSNSHSEIVRLLLEARVVVDRASRDGATPLIIAVEKGCMETTLLLLQSQADPRKATATGATPLLAASLYGHKEILRLLVASCRESDVSRSLSPSTSPLPKTQRGPRQSSGELLEAFEDRRPKNLEDFDKRWQQKADCRGNGPALATGSPRSCYPTAASWQKHGVVRQILLNGELPGASPLSCKISSKPRSTVEEFQRSTAATPASREGKRDGKKEATSQEAEEAVDDAQMRKSASMKSLASVQSPTSPKSLMSTMTSLKSLKSMKSMASHVSVSSAASADADTTASSAALGDTADLSGSASPKPTPAFTSQGQDEGNFCETARALFGRFMHPNNIETPEAGHYRVSHSFTKVRSPLWEFGARSKHIPRKQREADSGMELGETWSSFSKAYEPGLRDGYLKLATSRPEPADACHYGMTFAPEHYGAWATLDAAASSSARQPAWDFKRHMHGHTADFAMNFPFFEPGKYNVKDQYTCVGMPFSKGLSRSQSAGEVSQ</sequence>
<evidence type="ECO:0000313" key="6">
    <source>
        <dbReference type="EMBL" id="CAE7809352.1"/>
    </source>
</evidence>
<evidence type="ECO:0000256" key="1">
    <source>
        <dbReference type="ARBA" id="ARBA00022737"/>
    </source>
</evidence>
<dbReference type="Gene3D" id="1.25.40.20">
    <property type="entry name" value="Ankyrin repeat-containing domain"/>
    <property type="match status" value="2"/>
</dbReference>
<dbReference type="SMART" id="SM00248">
    <property type="entry name" value="ANK"/>
    <property type="match status" value="6"/>
</dbReference>
<dbReference type="PROSITE" id="PS50088">
    <property type="entry name" value="ANK_REPEAT"/>
    <property type="match status" value="3"/>
</dbReference>
<name>A0A812Z3N6_9DINO</name>
<dbReference type="SUPFAM" id="SSF63411">
    <property type="entry name" value="LuxS/MPP-like metallohydrolase"/>
    <property type="match status" value="1"/>
</dbReference>
<dbReference type="Proteomes" id="UP000601435">
    <property type="component" value="Unassembled WGS sequence"/>
</dbReference>
<dbReference type="Pfam" id="PF00675">
    <property type="entry name" value="Peptidase_M16"/>
    <property type="match status" value="1"/>
</dbReference>
<dbReference type="InterPro" id="IPR036770">
    <property type="entry name" value="Ankyrin_rpt-contain_sf"/>
</dbReference>
<keyword evidence="7" id="KW-1185">Reference proteome</keyword>
<dbReference type="OrthoDB" id="437227at2759"/>
<keyword evidence="2 3" id="KW-0040">ANK repeat</keyword>
<feature type="compositionally biased region" description="Basic and acidic residues" evidence="4">
    <location>
        <begin position="623"/>
        <end position="634"/>
    </location>
</feature>